<reference evidence="1 2" key="1">
    <citation type="submission" date="2019-03" db="EMBL/GenBank/DDBJ databases">
        <title>Genomic Encyclopedia of Type Strains, Phase III (KMG-III): the genomes of soil and plant-associated and newly described type strains.</title>
        <authorList>
            <person name="Whitman W."/>
        </authorList>
    </citation>
    <scope>NUCLEOTIDE SEQUENCE [LARGE SCALE GENOMIC DNA]</scope>
    <source>
        <strain evidence="1 2">CECT 8301</strain>
    </source>
</reference>
<dbReference type="Proteomes" id="UP000294824">
    <property type="component" value="Unassembled WGS sequence"/>
</dbReference>
<keyword evidence="1" id="KW-0645">Protease</keyword>
<dbReference type="EMBL" id="SORL01000007">
    <property type="protein sequence ID" value="TDY64078.1"/>
    <property type="molecule type" value="Genomic_DNA"/>
</dbReference>
<sequence>MLLVAMLFVGANYAYSQQKNEVLLEGVVIDEYKMVVPYAAIGIPSKYMGTASNDEGGFQLSLAKSNLQDSLEISSIGYKTYKIKVQDYLDKKVKSIVLKEDIVSLSEVKLLNPSAYVKNAVKKVKYNTLSSKHQLNMIYRRSSVEDGKTRFMVEHYLKILDYGPTVPSFDEMEIAEQRKSADYRFVNKKQPVHTVIVMAQIDPIRQGFSLKDYDWSKTGDTSYDGEDIVIILGKEKDNPKKFIRLYIGIDTYGIYKMELSRLNSLFLYKKDINGKLVLSYHNRDPSFQGTISEQKRKLLKLKTTKVKCAYRHEAIVLSVISDRNKFDIENINSKRSDMGDFDIKYNPTFWDTINLPPETAFYKKSVNDLESIYGVPIETQFNAVNK</sequence>
<organism evidence="1 2">
    <name type="scientific">Algibacter lectus</name>
    <dbReference type="NCBI Taxonomy" id="221126"/>
    <lineage>
        <taxon>Bacteria</taxon>
        <taxon>Pseudomonadati</taxon>
        <taxon>Bacteroidota</taxon>
        <taxon>Flavobacteriia</taxon>
        <taxon>Flavobacteriales</taxon>
        <taxon>Flavobacteriaceae</taxon>
        <taxon>Algibacter</taxon>
    </lineage>
</organism>
<keyword evidence="1" id="KW-0121">Carboxypeptidase</keyword>
<evidence type="ECO:0000313" key="1">
    <source>
        <dbReference type="EMBL" id="TDY64078.1"/>
    </source>
</evidence>
<keyword evidence="2" id="KW-1185">Reference proteome</keyword>
<dbReference type="InterPro" id="IPR008969">
    <property type="entry name" value="CarboxyPept-like_regulatory"/>
</dbReference>
<protein>
    <submittedName>
        <fullName evidence="1">Carboxypeptidase-like protein</fullName>
    </submittedName>
</protein>
<name>A0A4R8MGE0_9FLAO</name>
<dbReference type="Pfam" id="PF13715">
    <property type="entry name" value="CarbopepD_reg_2"/>
    <property type="match status" value="1"/>
</dbReference>
<dbReference type="AlphaFoldDB" id="A0A4R8MGE0"/>
<accession>A0A4R8MGE0</accession>
<proteinExistence type="predicted"/>
<evidence type="ECO:0000313" key="2">
    <source>
        <dbReference type="Proteomes" id="UP000294824"/>
    </source>
</evidence>
<gene>
    <name evidence="1" type="ORF">DFQ06_0979</name>
</gene>
<dbReference type="SUPFAM" id="SSF49464">
    <property type="entry name" value="Carboxypeptidase regulatory domain-like"/>
    <property type="match status" value="1"/>
</dbReference>
<comment type="caution">
    <text evidence="1">The sequence shown here is derived from an EMBL/GenBank/DDBJ whole genome shotgun (WGS) entry which is preliminary data.</text>
</comment>
<keyword evidence="1" id="KW-0378">Hydrolase</keyword>
<dbReference type="GO" id="GO:0004180">
    <property type="term" value="F:carboxypeptidase activity"/>
    <property type="evidence" value="ECO:0007669"/>
    <property type="project" value="UniProtKB-KW"/>
</dbReference>